<evidence type="ECO:0000313" key="8">
    <source>
        <dbReference type="EMBL" id="EER35827.1"/>
    </source>
</evidence>
<dbReference type="eggNOG" id="KOG4472">
    <property type="taxonomic scope" value="Eukaryota"/>
</dbReference>
<keyword evidence="5" id="KW-0735">Signal-anchor</keyword>
<protein>
    <submittedName>
        <fullName evidence="8">Uncharacterized protein</fullName>
    </submittedName>
</protein>
<comment type="similarity">
    <text evidence="2">Belongs to the glycosyltransferase 15 family.</text>
</comment>
<evidence type="ECO:0000256" key="5">
    <source>
        <dbReference type="ARBA" id="ARBA00022968"/>
    </source>
</evidence>
<comment type="subcellular location">
    <subcellularLocation>
        <location evidence="1">Membrane</location>
        <topology evidence="1">Single-pass type II membrane protein</topology>
    </subcellularLocation>
</comment>
<dbReference type="VEuPathDB" id="FungiDB:CTRG_00566"/>
<dbReference type="Gene3D" id="3.90.550.10">
    <property type="entry name" value="Spore Coat Polysaccharide Biosynthesis Protein SpsA, Chain A"/>
    <property type="match status" value="1"/>
</dbReference>
<evidence type="ECO:0000256" key="1">
    <source>
        <dbReference type="ARBA" id="ARBA00004606"/>
    </source>
</evidence>
<dbReference type="OrthoDB" id="439943at2759"/>
<dbReference type="HOGENOM" id="CLU_024327_4_2_1"/>
<reference evidence="8 9" key="1">
    <citation type="journal article" date="2009" name="Nature">
        <title>Evolution of pathogenicity and sexual reproduction in eight Candida genomes.</title>
        <authorList>
            <person name="Butler G."/>
            <person name="Rasmussen M.D."/>
            <person name="Lin M.F."/>
            <person name="Santos M.A."/>
            <person name="Sakthikumar S."/>
            <person name="Munro C.A."/>
            <person name="Rheinbay E."/>
            <person name="Grabherr M."/>
            <person name="Forche A."/>
            <person name="Reedy J.L."/>
            <person name="Agrafioti I."/>
            <person name="Arnaud M.B."/>
            <person name="Bates S."/>
            <person name="Brown A.J."/>
            <person name="Brunke S."/>
            <person name="Costanzo M.C."/>
            <person name="Fitzpatrick D.A."/>
            <person name="de Groot P.W."/>
            <person name="Harris D."/>
            <person name="Hoyer L.L."/>
            <person name="Hube B."/>
            <person name="Klis F.M."/>
            <person name="Kodira C."/>
            <person name="Lennard N."/>
            <person name="Logue M.E."/>
            <person name="Martin R."/>
            <person name="Neiman A.M."/>
            <person name="Nikolaou E."/>
            <person name="Quail M.A."/>
            <person name="Quinn J."/>
            <person name="Santos M.C."/>
            <person name="Schmitzberger F.F."/>
            <person name="Sherlock G."/>
            <person name="Shah P."/>
            <person name="Silverstein K.A."/>
            <person name="Skrzypek M.S."/>
            <person name="Soll D."/>
            <person name="Staggs R."/>
            <person name="Stansfield I."/>
            <person name="Stumpf M.P."/>
            <person name="Sudbery P.E."/>
            <person name="Srikantha T."/>
            <person name="Zeng Q."/>
            <person name="Berman J."/>
            <person name="Berriman M."/>
            <person name="Heitman J."/>
            <person name="Gow N.A."/>
            <person name="Lorenz M.C."/>
            <person name="Birren B.W."/>
            <person name="Kellis M."/>
            <person name="Cuomo C.A."/>
        </authorList>
    </citation>
    <scope>NUCLEOTIDE SEQUENCE [LARGE SCALE GENOMIC DNA]</scope>
    <source>
        <strain evidence="9">ATCC MYA-3404 / T1</strain>
    </source>
</reference>
<dbReference type="GO" id="GO:0005794">
    <property type="term" value="C:Golgi apparatus"/>
    <property type="evidence" value="ECO:0007669"/>
    <property type="project" value="TreeGrafter"/>
</dbReference>
<dbReference type="GO" id="GO:0000032">
    <property type="term" value="P:cell wall mannoprotein biosynthetic process"/>
    <property type="evidence" value="ECO:0007669"/>
    <property type="project" value="TreeGrafter"/>
</dbReference>
<evidence type="ECO:0000313" key="9">
    <source>
        <dbReference type="Proteomes" id="UP000002037"/>
    </source>
</evidence>
<feature type="signal peptide" evidence="7">
    <location>
        <begin position="1"/>
        <end position="27"/>
    </location>
</feature>
<feature type="chain" id="PRO_5002954949" evidence="7">
    <location>
        <begin position="28"/>
        <end position="398"/>
    </location>
</feature>
<evidence type="ECO:0000256" key="4">
    <source>
        <dbReference type="ARBA" id="ARBA00022679"/>
    </source>
</evidence>
<keyword evidence="4" id="KW-0808">Transferase</keyword>
<evidence type="ECO:0000256" key="2">
    <source>
        <dbReference type="ARBA" id="ARBA00007677"/>
    </source>
</evidence>
<dbReference type="GeneID" id="8296860"/>
<gene>
    <name evidence="8" type="ORF">CTRG_00566</name>
</gene>
<proteinExistence type="inferred from homology"/>
<dbReference type="EMBL" id="GG692395">
    <property type="protein sequence ID" value="EER35827.1"/>
    <property type="molecule type" value="Genomic_DNA"/>
</dbReference>
<sequence length="398" mass="47621">MLRHSFIVLFAAILFVFPLNLVRFTSSSLSEEQHTQQQQQQQQQQQSNQCYKYVNNSELKQFLNENPHTGNFCIEKSPITNPESKENATLLMLCRNFEIYSVRETLQNIQDRFNDKFNYDYTFLNDEPFTNDFIYLITTLIPKGKLNFGLIPVDHWSYPDHINITHVDLIRNLPIDVPYWDSESYRHMCRYYSGFFYKHEYVKQYQYYWRIEPGIKIYCDLNYDVFKYMNENNKKYGFVISLFEYSETIPSLWNSIVEYIDSRNLGNPELLPLLLNNLNWYNLCHFWSNFEIANLDIFNNENYEDFFKFLDDKGGFYYERWGDAPIHSIAVALFLNKQDIHWFENVGYYHAPYLQCPQDTTLYVDSKCTCDPDNDFTWTDLSCTSHFLKVIASSPEIL</sequence>
<dbReference type="PANTHER" id="PTHR31121:SF6">
    <property type="entry name" value="ALPHA-1,2 MANNOSYLTRANSFERASE KTR1"/>
    <property type="match status" value="1"/>
</dbReference>
<dbReference type="GO" id="GO:0000026">
    <property type="term" value="F:alpha-1,2-mannosyltransferase activity"/>
    <property type="evidence" value="ECO:0007669"/>
    <property type="project" value="TreeGrafter"/>
</dbReference>
<dbReference type="GO" id="GO:0006487">
    <property type="term" value="P:protein N-linked glycosylation"/>
    <property type="evidence" value="ECO:0007669"/>
    <property type="project" value="TreeGrafter"/>
</dbReference>
<dbReference type="InterPro" id="IPR029044">
    <property type="entry name" value="Nucleotide-diphossugar_trans"/>
</dbReference>
<dbReference type="STRING" id="294747.C5M3C7"/>
<evidence type="ECO:0000256" key="3">
    <source>
        <dbReference type="ARBA" id="ARBA00022676"/>
    </source>
</evidence>
<evidence type="ECO:0000256" key="6">
    <source>
        <dbReference type="PIRSR" id="PIRSR018153-1"/>
    </source>
</evidence>
<organism evidence="8 9">
    <name type="scientific">Candida tropicalis (strain ATCC MYA-3404 / T1)</name>
    <name type="common">Yeast</name>
    <dbReference type="NCBI Taxonomy" id="294747"/>
    <lineage>
        <taxon>Eukaryota</taxon>
        <taxon>Fungi</taxon>
        <taxon>Dikarya</taxon>
        <taxon>Ascomycota</taxon>
        <taxon>Saccharomycotina</taxon>
        <taxon>Pichiomycetes</taxon>
        <taxon>Debaryomycetaceae</taxon>
        <taxon>Candida/Lodderomyces clade</taxon>
        <taxon>Candida</taxon>
    </lineage>
</organism>
<dbReference type="SUPFAM" id="SSF53448">
    <property type="entry name" value="Nucleotide-diphospho-sugar transferases"/>
    <property type="match status" value="1"/>
</dbReference>
<dbReference type="GO" id="GO:0016020">
    <property type="term" value="C:membrane"/>
    <property type="evidence" value="ECO:0007669"/>
    <property type="project" value="UniProtKB-SubCell"/>
</dbReference>
<dbReference type="InterPro" id="IPR002685">
    <property type="entry name" value="Glyco_trans_15"/>
</dbReference>
<dbReference type="KEGG" id="ctp:CTRG_00566"/>
<feature type="active site" description="Nucleophile" evidence="6">
    <location>
        <position position="291"/>
    </location>
</feature>
<dbReference type="Proteomes" id="UP000002037">
    <property type="component" value="Unassembled WGS sequence"/>
</dbReference>
<name>C5M3C7_CANTT</name>
<evidence type="ECO:0000256" key="7">
    <source>
        <dbReference type="SAM" id="SignalP"/>
    </source>
</evidence>
<keyword evidence="3" id="KW-0328">Glycosyltransferase</keyword>
<keyword evidence="7" id="KW-0732">Signal</keyword>
<dbReference type="GO" id="GO:0006493">
    <property type="term" value="P:protein O-linked glycosylation"/>
    <property type="evidence" value="ECO:0007669"/>
    <property type="project" value="TreeGrafter"/>
</dbReference>
<accession>C5M3C7</accession>
<dbReference type="FunFam" id="3.90.550.10:FF:000051">
    <property type="entry name" value="Alpha-1,2-mannosyltransferase (Ktr4)"/>
    <property type="match status" value="1"/>
</dbReference>
<dbReference type="Pfam" id="PF01793">
    <property type="entry name" value="Glyco_transf_15"/>
    <property type="match status" value="1"/>
</dbReference>
<dbReference type="RefSeq" id="XP_002545785.1">
    <property type="nucleotide sequence ID" value="XM_002545739.1"/>
</dbReference>
<dbReference type="PANTHER" id="PTHR31121">
    <property type="entry name" value="ALPHA-1,2 MANNOSYLTRANSFERASE KTR1"/>
    <property type="match status" value="1"/>
</dbReference>
<keyword evidence="5" id="KW-0812">Transmembrane</keyword>
<dbReference type="PIRSF" id="PIRSF018153">
    <property type="entry name" value="Glyco_trans_15"/>
    <property type="match status" value="1"/>
</dbReference>
<dbReference type="AlphaFoldDB" id="C5M3C7"/>
<keyword evidence="9" id="KW-1185">Reference proteome</keyword>